<feature type="compositionally biased region" description="Polar residues" evidence="1">
    <location>
        <begin position="246"/>
        <end position="256"/>
    </location>
</feature>
<feature type="region of interest" description="Disordered" evidence="1">
    <location>
        <begin position="136"/>
        <end position="165"/>
    </location>
</feature>
<dbReference type="EMBL" id="VFLP01000005">
    <property type="protein sequence ID" value="TRX97789.1"/>
    <property type="molecule type" value="Genomic_DNA"/>
</dbReference>
<feature type="compositionally biased region" description="Pro residues" evidence="1">
    <location>
        <begin position="392"/>
        <end position="401"/>
    </location>
</feature>
<sequence length="638" mass="70621">MAHGFEKLERLFTGSRRKGRGGQNTTTRQQKASIITERRPSSPVFPSPPYLRPTSTHMTPRDAQIGSPEWEKDRCQSVPTLQEALHKRSSAASSITIVNRPRRSDASVPSSRHRSRDSQITSRPFRFRFPEDSLFKNHRPIRTSEDSGKAGLSPEQSPRSCATESQGLLDWSPKHISLLFNPLDFKAPSSDGPWVPGSDSTESNLLPSPDFVPLALRPVNHELDKPGQPTLLHTSLSPRTSVRELTLNQRELSPSSYRKPLLDSPAPHSNEDKRRPTIHRSVSLSTMAPSSLSTTHMAPTALSAMKDNRNFGGRRNIRETWGNRLEDPRVFGGSPSSDSEGVSNPKIRKSASTSTLPILTLEISKDRVLEEPTFDDFYALSDDDIAEGRPCTPIPLTPTPDIPNSHRRSRPPQANTSRHITPRPRRGEITPSRTPTDRQLLALSCSPTHLRDTFGALWAAVLARKYDFAVLYVLSLWPVGGDHCLDVSVTGPTSKPQPAKATATKRLASTRGPKISGRLLAAYGLSEVPSPFEIATDTHLAALNCDRWNEYRNVDARPNDISRGWIRPFYSDYTSVSMSSKSTGSLSNDHSRDRGIVFAAYSKQTLHPLIPMTACPEQDLILQQLYTDAKALVGALVK</sequence>
<accession>A0A553IC63</accession>
<feature type="region of interest" description="Disordered" evidence="1">
    <location>
        <begin position="306"/>
        <end position="350"/>
    </location>
</feature>
<dbReference type="OrthoDB" id="5244801at2759"/>
<feature type="region of interest" description="Disordered" evidence="1">
    <location>
        <begin position="388"/>
        <end position="438"/>
    </location>
</feature>
<feature type="compositionally biased region" description="Basic and acidic residues" evidence="1">
    <location>
        <begin position="1"/>
        <end position="10"/>
    </location>
</feature>
<evidence type="ECO:0000313" key="2">
    <source>
        <dbReference type="EMBL" id="TRX97789.1"/>
    </source>
</evidence>
<proteinExistence type="predicted"/>
<feature type="region of interest" description="Disordered" evidence="1">
    <location>
        <begin position="1"/>
        <end position="123"/>
    </location>
</feature>
<dbReference type="AlphaFoldDB" id="A0A553IC63"/>
<evidence type="ECO:0000313" key="3">
    <source>
        <dbReference type="Proteomes" id="UP000319160"/>
    </source>
</evidence>
<feature type="compositionally biased region" description="Polar residues" evidence="1">
    <location>
        <begin position="23"/>
        <end position="33"/>
    </location>
</feature>
<keyword evidence="3" id="KW-1185">Reference proteome</keyword>
<gene>
    <name evidence="2" type="ORF">FHL15_001544</name>
</gene>
<protein>
    <submittedName>
        <fullName evidence="2">Uncharacterized protein</fullName>
    </submittedName>
</protein>
<feature type="compositionally biased region" description="Polar residues" evidence="1">
    <location>
        <begin position="231"/>
        <end position="240"/>
    </location>
</feature>
<organism evidence="2 3">
    <name type="scientific">Xylaria flabelliformis</name>
    <dbReference type="NCBI Taxonomy" id="2512241"/>
    <lineage>
        <taxon>Eukaryota</taxon>
        <taxon>Fungi</taxon>
        <taxon>Dikarya</taxon>
        <taxon>Ascomycota</taxon>
        <taxon>Pezizomycotina</taxon>
        <taxon>Sordariomycetes</taxon>
        <taxon>Xylariomycetidae</taxon>
        <taxon>Xylariales</taxon>
        <taxon>Xylariaceae</taxon>
        <taxon>Xylaria</taxon>
    </lineage>
</organism>
<name>A0A553IC63_9PEZI</name>
<reference evidence="3" key="1">
    <citation type="submission" date="2019-06" db="EMBL/GenBank/DDBJ databases">
        <title>Draft genome sequence of the griseofulvin-producing fungus Xylaria cubensis strain G536.</title>
        <authorList>
            <person name="Mead M.E."/>
            <person name="Raja H.A."/>
            <person name="Steenwyk J.L."/>
            <person name="Knowles S.L."/>
            <person name="Oberlies N.H."/>
            <person name="Rokas A."/>
        </authorList>
    </citation>
    <scope>NUCLEOTIDE SEQUENCE [LARGE SCALE GENOMIC DNA]</scope>
    <source>
        <strain evidence="3">G536</strain>
    </source>
</reference>
<dbReference type="Proteomes" id="UP000319160">
    <property type="component" value="Unassembled WGS sequence"/>
</dbReference>
<feature type="compositionally biased region" description="Polar residues" evidence="1">
    <location>
        <begin position="280"/>
        <end position="294"/>
    </location>
</feature>
<comment type="caution">
    <text evidence="2">The sequence shown here is derived from an EMBL/GenBank/DDBJ whole genome shotgun (WGS) entry which is preliminary data.</text>
</comment>
<feature type="compositionally biased region" description="Polar residues" evidence="1">
    <location>
        <begin position="154"/>
        <end position="165"/>
    </location>
</feature>
<evidence type="ECO:0000256" key="1">
    <source>
        <dbReference type="SAM" id="MobiDB-lite"/>
    </source>
</evidence>
<feature type="region of interest" description="Disordered" evidence="1">
    <location>
        <begin position="220"/>
        <end position="294"/>
    </location>
</feature>
<feature type="region of interest" description="Disordered" evidence="1">
    <location>
        <begin position="190"/>
        <end position="209"/>
    </location>
</feature>